<keyword evidence="1" id="KW-0479">Metal-binding</keyword>
<dbReference type="InterPro" id="IPR036264">
    <property type="entry name" value="Bact_exopeptidase_dim_dom"/>
</dbReference>
<dbReference type="InterPro" id="IPR002933">
    <property type="entry name" value="Peptidase_M20"/>
</dbReference>
<organism evidence="4 5">
    <name type="scientific">Gemmatimonas groenlandica</name>
    <dbReference type="NCBI Taxonomy" id="2732249"/>
    <lineage>
        <taxon>Bacteria</taxon>
        <taxon>Pseudomonadati</taxon>
        <taxon>Gemmatimonadota</taxon>
        <taxon>Gemmatimonadia</taxon>
        <taxon>Gemmatimonadales</taxon>
        <taxon>Gemmatimonadaceae</taxon>
        <taxon>Gemmatimonas</taxon>
    </lineage>
</organism>
<dbReference type="GO" id="GO:0016787">
    <property type="term" value="F:hydrolase activity"/>
    <property type="evidence" value="ECO:0007669"/>
    <property type="project" value="UniProtKB-KW"/>
</dbReference>
<dbReference type="KEGG" id="ggr:HKW67_09975"/>
<keyword evidence="2 4" id="KW-0378">Hydrolase</keyword>
<evidence type="ECO:0000256" key="1">
    <source>
        <dbReference type="ARBA" id="ARBA00022723"/>
    </source>
</evidence>
<evidence type="ECO:0000256" key="3">
    <source>
        <dbReference type="SAM" id="SignalP"/>
    </source>
</evidence>
<dbReference type="RefSeq" id="WP_171225243.1">
    <property type="nucleotide sequence ID" value="NZ_CP053085.1"/>
</dbReference>
<dbReference type="EMBL" id="CP053085">
    <property type="protein sequence ID" value="QJR35813.1"/>
    <property type="molecule type" value="Genomic_DNA"/>
</dbReference>
<accession>A0A6M4IMB1</accession>
<keyword evidence="3" id="KW-0732">Signal</keyword>
<keyword evidence="5" id="KW-1185">Reference proteome</keyword>
<dbReference type="PANTHER" id="PTHR43808">
    <property type="entry name" value="ACETYLORNITHINE DEACETYLASE"/>
    <property type="match status" value="1"/>
</dbReference>
<dbReference type="PANTHER" id="PTHR43808:SF17">
    <property type="entry name" value="PEPTIDASE M20"/>
    <property type="match status" value="1"/>
</dbReference>
<feature type="signal peptide" evidence="3">
    <location>
        <begin position="1"/>
        <end position="27"/>
    </location>
</feature>
<dbReference type="SUPFAM" id="SSF55031">
    <property type="entry name" value="Bacterial exopeptidase dimerisation domain"/>
    <property type="match status" value="1"/>
</dbReference>
<name>A0A6M4IMB1_9BACT</name>
<dbReference type="SUPFAM" id="SSF53187">
    <property type="entry name" value="Zn-dependent exopeptidases"/>
    <property type="match status" value="1"/>
</dbReference>
<evidence type="ECO:0000256" key="2">
    <source>
        <dbReference type="ARBA" id="ARBA00022801"/>
    </source>
</evidence>
<dbReference type="Gene3D" id="3.40.630.10">
    <property type="entry name" value="Zn peptidases"/>
    <property type="match status" value="1"/>
</dbReference>
<protein>
    <submittedName>
        <fullName evidence="4">M20/M25/M40 family metallo-hydrolase</fullName>
    </submittedName>
</protein>
<evidence type="ECO:0000313" key="4">
    <source>
        <dbReference type="EMBL" id="QJR35813.1"/>
    </source>
</evidence>
<dbReference type="AlphaFoldDB" id="A0A6M4IMB1"/>
<feature type="chain" id="PRO_5026970891" evidence="3">
    <location>
        <begin position="28"/>
        <end position="413"/>
    </location>
</feature>
<gene>
    <name evidence="4" type="ORF">HKW67_09975</name>
</gene>
<evidence type="ECO:0000313" key="5">
    <source>
        <dbReference type="Proteomes" id="UP000500938"/>
    </source>
</evidence>
<dbReference type="Gene3D" id="3.30.70.360">
    <property type="match status" value="1"/>
</dbReference>
<sequence>MPGLTARRALFACVLSLPIVVPAPARSAQPPALATRLDQLVDAHRDSISADLVRLAAIRSPSGEEAERAQAVAARMRAIGLADVTVDRLPNVTGRIRGSLPDATRRAIVFVATLDDLAPVAQHQRNATRPPYADGDRVIGPGSNTSSTTAAVLGAARALIAAGVRPEHDLVFAAVAQEETGLVGMKALYGEWKSRADAFVDVLGDGRSLTYGAIGIHWWQVWAYHQGGHTLTGGLPNVNQGIARAVDRILAIPQPPASTRSVLNISMIRSGDVVNRKPDSAWFSVDIRALDAPVIARNEAAVRAILDSVSRETGNRFDMRALQQTAGGQIAGAATSKLVRSSVAIATALGMTPQLGNAGSSNLNVAIAGGTLAIGMGGERGGARAEPGEFADVPSMLRSAKFVARLAAVMGVR</sequence>
<proteinExistence type="predicted"/>
<dbReference type="Pfam" id="PF01546">
    <property type="entry name" value="Peptidase_M20"/>
    <property type="match status" value="1"/>
</dbReference>
<dbReference type="InterPro" id="IPR050072">
    <property type="entry name" value="Peptidase_M20A"/>
</dbReference>
<reference evidence="4 5" key="1">
    <citation type="submission" date="2020-05" db="EMBL/GenBank/DDBJ databases">
        <title>Complete genome sequence of Gemmatimonas greenlandica TET16.</title>
        <authorList>
            <person name="Zeng Y."/>
        </authorList>
    </citation>
    <scope>NUCLEOTIDE SEQUENCE [LARGE SCALE GENOMIC DNA]</scope>
    <source>
        <strain evidence="4 5">TET16</strain>
    </source>
</reference>
<dbReference type="Proteomes" id="UP000500938">
    <property type="component" value="Chromosome"/>
</dbReference>
<dbReference type="GO" id="GO:0046872">
    <property type="term" value="F:metal ion binding"/>
    <property type="evidence" value="ECO:0007669"/>
    <property type="project" value="UniProtKB-KW"/>
</dbReference>